<dbReference type="EMBL" id="CP002009">
    <property type="protein sequence ID" value="ADG13766.1"/>
    <property type="molecule type" value="Genomic_DNA"/>
</dbReference>
<dbReference type="Proteomes" id="UP000002061">
    <property type="component" value="Chromosome"/>
</dbReference>
<dbReference type="HOGENOM" id="CLU_2230419_0_0_2"/>
<dbReference type="GeneID" id="9132129"/>
<evidence type="ECO:0000313" key="1">
    <source>
        <dbReference type="EMBL" id="ADG13766.1"/>
    </source>
</evidence>
<dbReference type="AlphaFoldDB" id="D5VT63"/>
<accession>D5VT63</accession>
<dbReference type="eggNOG" id="arCOG08297">
    <property type="taxonomic scope" value="Archaea"/>
</dbReference>
<keyword evidence="2" id="KW-1185">Reference proteome</keyword>
<dbReference type="RefSeq" id="WP_013100511.1">
    <property type="nucleotide sequence ID" value="NC_014122.1"/>
</dbReference>
<reference evidence="1" key="1">
    <citation type="submission" date="2010-04" db="EMBL/GenBank/DDBJ databases">
        <title>Complete sequence of Methanocaldococcus infernus ME.</title>
        <authorList>
            <consortium name="US DOE Joint Genome Institute"/>
            <person name="Lucas S."/>
            <person name="Copeland A."/>
            <person name="Lapidus A."/>
            <person name="Cheng J.-F."/>
            <person name="Bruce D."/>
            <person name="Goodwin L."/>
            <person name="Pitluck S."/>
            <person name="Munk A.C."/>
            <person name="Detter J.C."/>
            <person name="Han C."/>
            <person name="Tapia R."/>
            <person name="Land M."/>
            <person name="Hauser L."/>
            <person name="Kyrpides N."/>
            <person name="Mikhailova N."/>
            <person name="Sieprawska-Lupa M."/>
            <person name="Whitman W.B."/>
            <person name="Woyke T."/>
        </authorList>
    </citation>
    <scope>NUCLEOTIDE SEQUENCE [LARGE SCALE GENOMIC DNA]</scope>
    <source>
        <strain evidence="1">ME</strain>
    </source>
</reference>
<sequence>MSEKKEIKIEIPAEIVEKIEKLSSLLSSFKGGVVSKEKVEEALKLLDELKKRLPEVHIDLEKIIDALEGTGSEVKLSFNNLSLNGDISLKIIPIRREKKE</sequence>
<dbReference type="KEGG" id="mif:Metin_1112"/>
<organism evidence="1 2">
    <name type="scientific">Methanocaldococcus infernus (strain DSM 11812 / JCM 15783 / ME)</name>
    <dbReference type="NCBI Taxonomy" id="573063"/>
    <lineage>
        <taxon>Archaea</taxon>
        <taxon>Methanobacteriati</taxon>
        <taxon>Methanobacteriota</taxon>
        <taxon>Methanomada group</taxon>
        <taxon>Methanococci</taxon>
        <taxon>Methanococcales</taxon>
        <taxon>Methanocaldococcaceae</taxon>
        <taxon>Methanocaldococcus</taxon>
    </lineage>
</organism>
<dbReference type="STRING" id="573063.Metin_1112"/>
<protein>
    <submittedName>
        <fullName evidence="1">Uncharacterized protein</fullName>
    </submittedName>
</protein>
<evidence type="ECO:0000313" key="2">
    <source>
        <dbReference type="Proteomes" id="UP000002061"/>
    </source>
</evidence>
<proteinExistence type="predicted"/>
<name>D5VT63_METIM</name>
<gene>
    <name evidence="1" type="ordered locus">Metin_1112</name>
</gene>